<dbReference type="EMBL" id="BT085603">
    <property type="protein sequence ID" value="ACR35956.1"/>
    <property type="molecule type" value="mRNA"/>
</dbReference>
<proteinExistence type="evidence at transcript level"/>
<name>C4J2K5_MAIZE</name>
<dbReference type="EMBL" id="BT086474">
    <property type="protein sequence ID" value="ACR36827.1"/>
    <property type="molecule type" value="mRNA"/>
</dbReference>
<protein>
    <submittedName>
        <fullName evidence="1">Uncharacterized protein</fullName>
    </submittedName>
</protein>
<reference evidence="1" key="1">
    <citation type="journal article" date="2009" name="PLoS Genet.">
        <title>Sequencing, mapping, and analysis of 27,455 maize full-length cDNAs.</title>
        <authorList>
            <person name="Soderlund C."/>
            <person name="Descour A."/>
            <person name="Kudrna D."/>
            <person name="Bomhoff M."/>
            <person name="Boyd L."/>
            <person name="Currie J."/>
            <person name="Angelova A."/>
            <person name="Collura K."/>
            <person name="Wissotski M."/>
            <person name="Ashley E."/>
            <person name="Morrow D."/>
            <person name="Fernandes J."/>
            <person name="Walbot V."/>
            <person name="Yu Y."/>
        </authorList>
    </citation>
    <scope>NUCLEOTIDE SEQUENCE</scope>
    <source>
        <strain evidence="1">B73</strain>
    </source>
</reference>
<reference evidence="1" key="2">
    <citation type="submission" date="2012-06" db="EMBL/GenBank/DDBJ databases">
        <authorList>
            <person name="Yu Y."/>
            <person name="Currie J."/>
            <person name="Lomeli R."/>
            <person name="Angelova A."/>
            <person name="Collura K."/>
            <person name="Wissotski M."/>
            <person name="Campos D."/>
            <person name="Kudrna D."/>
            <person name="Golser W."/>
            <person name="Ashely E."/>
            <person name="Descour A."/>
            <person name="Fernandes J."/>
            <person name="Soderlund C."/>
            <person name="Walbot V."/>
        </authorList>
    </citation>
    <scope>NUCLEOTIDE SEQUENCE</scope>
    <source>
        <strain evidence="1">B73</strain>
    </source>
</reference>
<dbReference type="EMBL" id="BT085052">
    <property type="protein sequence ID" value="ACR35405.1"/>
    <property type="molecule type" value="mRNA"/>
</dbReference>
<evidence type="ECO:0000313" key="1">
    <source>
        <dbReference type="EMBL" id="ACR35405.1"/>
    </source>
</evidence>
<organism evidence="1">
    <name type="scientific">Zea mays</name>
    <name type="common">Maize</name>
    <dbReference type="NCBI Taxonomy" id="4577"/>
    <lineage>
        <taxon>Eukaryota</taxon>
        <taxon>Viridiplantae</taxon>
        <taxon>Streptophyta</taxon>
        <taxon>Embryophyta</taxon>
        <taxon>Tracheophyta</taxon>
        <taxon>Spermatophyta</taxon>
        <taxon>Magnoliopsida</taxon>
        <taxon>Liliopsida</taxon>
        <taxon>Poales</taxon>
        <taxon>Poaceae</taxon>
        <taxon>PACMAD clade</taxon>
        <taxon>Panicoideae</taxon>
        <taxon>Andropogonodae</taxon>
        <taxon>Andropogoneae</taxon>
        <taxon>Tripsacinae</taxon>
        <taxon>Zea</taxon>
    </lineage>
</organism>
<dbReference type="EMBL" id="BT085776">
    <property type="protein sequence ID" value="ACR36129.1"/>
    <property type="molecule type" value="mRNA"/>
</dbReference>
<dbReference type="AlphaFoldDB" id="C4J2K5"/>
<sequence length="113" mass="12226">MAAASELTRYASAPRWSIASARFLDDELITVTWWPMALATFTPMWPTPPRPRMPPRRPGVVSPKCFSGLYTVTPAHSSGAACSGARPAGIFTTNFWSTTMVEANPPCVGRPSV</sequence>
<accession>C4J2K5</accession>